<gene>
    <name evidence="4" type="ORF">GJV26_16635</name>
</gene>
<keyword evidence="5" id="KW-1185">Reference proteome</keyword>
<accession>A0A6I3XHM4</accession>
<feature type="domain" description="Glycosyltransferase subfamily 4-like N-terminal" evidence="3">
    <location>
        <begin position="27"/>
        <end position="173"/>
    </location>
</feature>
<dbReference type="SUPFAM" id="SSF53756">
    <property type="entry name" value="UDP-Glycosyltransferase/glycogen phosphorylase"/>
    <property type="match status" value="1"/>
</dbReference>
<dbReference type="GO" id="GO:0016757">
    <property type="term" value="F:glycosyltransferase activity"/>
    <property type="evidence" value="ECO:0007669"/>
    <property type="project" value="InterPro"/>
</dbReference>
<name>A0A6I3XHM4_9BURK</name>
<reference evidence="4 5" key="1">
    <citation type="submission" date="2019-11" db="EMBL/GenBank/DDBJ databases">
        <title>Draft Genome Sequences of Six Type Strains of the Genus Massilia.</title>
        <authorList>
            <person name="Miess H."/>
            <person name="Frediansyah A."/>
            <person name="Goeker M."/>
            <person name="Gross H."/>
        </authorList>
    </citation>
    <scope>NUCLEOTIDE SEQUENCE [LARGE SCALE GENOMIC DNA]</scope>
    <source>
        <strain evidence="4 5">DSM 17513</strain>
    </source>
</reference>
<proteinExistence type="predicted"/>
<evidence type="ECO:0000259" key="2">
    <source>
        <dbReference type="Pfam" id="PF00534"/>
    </source>
</evidence>
<evidence type="ECO:0000256" key="1">
    <source>
        <dbReference type="ARBA" id="ARBA00022679"/>
    </source>
</evidence>
<evidence type="ECO:0000313" key="5">
    <source>
        <dbReference type="Proteomes" id="UP000431684"/>
    </source>
</evidence>
<dbReference type="OrthoDB" id="433681at2"/>
<dbReference type="Pfam" id="PF00534">
    <property type="entry name" value="Glycos_transf_1"/>
    <property type="match status" value="1"/>
</dbReference>
<dbReference type="EMBL" id="WNWM01000002">
    <property type="protein sequence ID" value="MUI14070.1"/>
    <property type="molecule type" value="Genomic_DNA"/>
</dbReference>
<dbReference type="Pfam" id="PF13439">
    <property type="entry name" value="Glyco_transf_4"/>
    <property type="match status" value="1"/>
</dbReference>
<evidence type="ECO:0000259" key="3">
    <source>
        <dbReference type="Pfam" id="PF13439"/>
    </source>
</evidence>
<dbReference type="InterPro" id="IPR028098">
    <property type="entry name" value="Glyco_trans_4-like_N"/>
</dbReference>
<dbReference type="PANTHER" id="PTHR46401:SF2">
    <property type="entry name" value="GLYCOSYLTRANSFERASE WBBK-RELATED"/>
    <property type="match status" value="1"/>
</dbReference>
<dbReference type="InterPro" id="IPR001296">
    <property type="entry name" value="Glyco_trans_1"/>
</dbReference>
<comment type="caution">
    <text evidence="4">The sequence shown here is derived from an EMBL/GenBank/DDBJ whole genome shotgun (WGS) entry which is preliminary data.</text>
</comment>
<dbReference type="CDD" id="cd03809">
    <property type="entry name" value="GT4_MtfB-like"/>
    <property type="match status" value="1"/>
</dbReference>
<protein>
    <submittedName>
        <fullName evidence="4">Glycosyltransferase</fullName>
    </submittedName>
</protein>
<sequence>MDVRGVTLKVGLSATTTEPGLTGGQLDGIGVYSGALLRELPHAGIDVDAWSFGPPARLSVGRPMPRPFPLATLRDLVLPGARQHIDADLYHATDYRIVKMDRPVVATLHDALPIAHPEWCNPRLRGLKNWLQARAARKADHVIAVSRYAIAELVQCFGVDERRISVVPNGVDEAWLDAPAADSVAATLARHGLRPGYFLTVGTLQPRKNTGALLQAYLGLPPSVRAQRQLVIIGAAGARSEATVAQIRAARQNGENVVWLNRVTGAEELRHVYAGAGVFVFPSLYEGFGIPVVEAFASGIPVVASNATSVPEVTGGAAIDVDPLSVAAIGAAMLELARDEALRQRCIAAGKVRAVQLTWRETARKTAAVYRSVLSGGH</sequence>
<evidence type="ECO:0000313" key="4">
    <source>
        <dbReference type="EMBL" id="MUI14070.1"/>
    </source>
</evidence>
<dbReference type="AlphaFoldDB" id="A0A6I3XHM4"/>
<dbReference type="Proteomes" id="UP000431684">
    <property type="component" value="Unassembled WGS sequence"/>
</dbReference>
<feature type="domain" description="Glycosyl transferase family 1" evidence="2">
    <location>
        <begin position="195"/>
        <end position="351"/>
    </location>
</feature>
<dbReference type="Gene3D" id="3.40.50.2000">
    <property type="entry name" value="Glycogen Phosphorylase B"/>
    <property type="match status" value="2"/>
</dbReference>
<organism evidence="4 5">
    <name type="scientific">Pseudoduganella dura</name>
    <dbReference type="NCBI Taxonomy" id="321982"/>
    <lineage>
        <taxon>Bacteria</taxon>
        <taxon>Pseudomonadati</taxon>
        <taxon>Pseudomonadota</taxon>
        <taxon>Betaproteobacteria</taxon>
        <taxon>Burkholderiales</taxon>
        <taxon>Oxalobacteraceae</taxon>
        <taxon>Telluria group</taxon>
        <taxon>Pseudoduganella</taxon>
    </lineage>
</organism>
<dbReference type="PANTHER" id="PTHR46401">
    <property type="entry name" value="GLYCOSYLTRANSFERASE WBBK-RELATED"/>
    <property type="match status" value="1"/>
</dbReference>
<keyword evidence="1 4" id="KW-0808">Transferase</keyword>